<accession>A0ABS2XPT3</accession>
<keyword evidence="6" id="KW-1015">Disulfide bond</keyword>
<dbReference type="PROSITE" id="PS50853">
    <property type="entry name" value="FN3"/>
    <property type="match status" value="1"/>
</dbReference>
<dbReference type="PANTHER" id="PTHR23037:SF35">
    <property type="entry name" value="FIBRONECTIN TYPE-III DOMAIN-CONTAINING PROTEIN"/>
    <property type="match status" value="1"/>
</dbReference>
<evidence type="ECO:0000259" key="9">
    <source>
        <dbReference type="PROSITE" id="PS50853"/>
    </source>
</evidence>
<evidence type="ECO:0000313" key="11">
    <source>
        <dbReference type="Proteomes" id="UP001166093"/>
    </source>
</evidence>
<name>A0ABS2XPT3_POLSP</name>
<keyword evidence="3" id="KW-0732">Signal</keyword>
<dbReference type="EMBL" id="JAAWVQ010054779">
    <property type="protein sequence ID" value="MBN3275899.1"/>
    <property type="molecule type" value="Genomic_DNA"/>
</dbReference>
<keyword evidence="4" id="KW-1133">Transmembrane helix</keyword>
<evidence type="ECO:0000256" key="1">
    <source>
        <dbReference type="ARBA" id="ARBA00004479"/>
    </source>
</evidence>
<comment type="caution">
    <text evidence="10">The sequence shown here is derived from an EMBL/GenBank/DDBJ whole genome shotgun (WGS) entry which is preliminary data.</text>
</comment>
<dbReference type="InterPro" id="IPR036116">
    <property type="entry name" value="FN3_sf"/>
</dbReference>
<dbReference type="Pfam" id="PF09238">
    <property type="entry name" value="IL4Ra_N"/>
    <property type="match status" value="1"/>
</dbReference>
<dbReference type="Pfam" id="PF00041">
    <property type="entry name" value="fn3"/>
    <property type="match status" value="1"/>
</dbReference>
<sequence>MIQPFVPKRKGTCFPNNFRVDPEREGLSAQCICRFAVPGFDSTDEYKVEVCSDGRGVMNSTIRVSETRILICYNDYIDEMVCVWNASMQINCSGEYTLSFTRLRLPFKNDSCVLRNVGVGPNSLSTRCECKMPKLADGFVVHDMYIVEVWHRENAILLTHVFPCETIKPRPPHNLSVSRSEKNNFNLTWKIGSNVNEKMDFQVSLRKKEEPDEKAQLINVSDVSLEIIRSYLDPGHSYVVKVRSFSREYHSQYSDWSLEVEWQNYHTAALYLLKIATPIVCVSLLVVIISCYLCTRIAKLKLHDNKIPNPAKSTLIFHSEKSQLLFLPSAFQDTISSLEIEGGANGKPTVKPWVHLFNLNLLCEKSAPEFCSLDDDYDQTSTFMKQTAGEQHQAVETAPEYQGCPFSCDATGYYPGSINTYTSTHNRSDEEQPLGFESLMQGFQAGAAGSNVKIGTRARYTSVDSCPPIESKNSPEDLGIDGQDSPLAGLTAHGWTESLVKDLRGSGQSLNSCESGYKNTPYSWVSVKQETALQKASSPGLVLNVISHECPHLNRAMPKWNDSAICCDLSYKTLESLVHEPAPDQSVDNATVQQLPNQKTHLKPPVPPAFCAAPVKDSLQLSSPAVVNIYEYQSFESCVAHPLPNQNSRLPASVSQLGSGLSVNKEAWEPVNCRLPSPRTVKVIDGYQSYDALAGIIQSGFSKAPAAESRQLDNSTDQGSSADSPVYCDQAYKSVQNLLEMTARELPFIKTMEQAVNVEDQEGCHSSKQWSRMGMWRIEELTVSRS</sequence>
<evidence type="ECO:0000256" key="7">
    <source>
        <dbReference type="ARBA" id="ARBA00023170"/>
    </source>
</evidence>
<keyword evidence="7" id="KW-0675">Receptor</keyword>
<dbReference type="Proteomes" id="UP001166093">
    <property type="component" value="Unassembled WGS sequence"/>
</dbReference>
<evidence type="ECO:0000313" key="10">
    <source>
        <dbReference type="EMBL" id="MBN3275899.1"/>
    </source>
</evidence>
<proteinExistence type="predicted"/>
<feature type="non-terminal residue" evidence="10">
    <location>
        <position position="786"/>
    </location>
</feature>
<dbReference type="CDD" id="cd00063">
    <property type="entry name" value="FN3"/>
    <property type="match status" value="1"/>
</dbReference>
<feature type="non-terminal residue" evidence="10">
    <location>
        <position position="1"/>
    </location>
</feature>
<evidence type="ECO:0000256" key="4">
    <source>
        <dbReference type="ARBA" id="ARBA00022989"/>
    </source>
</evidence>
<evidence type="ECO:0000256" key="5">
    <source>
        <dbReference type="ARBA" id="ARBA00023136"/>
    </source>
</evidence>
<feature type="domain" description="Fibronectin type-III" evidence="9">
    <location>
        <begin position="171"/>
        <end position="265"/>
    </location>
</feature>
<reference evidence="10" key="1">
    <citation type="journal article" date="2021" name="Cell">
        <title>Tracing the genetic footprints of vertebrate landing in non-teleost ray-finned fishes.</title>
        <authorList>
            <person name="Bi X."/>
            <person name="Wang K."/>
            <person name="Yang L."/>
            <person name="Pan H."/>
            <person name="Jiang H."/>
            <person name="Wei Q."/>
            <person name="Fang M."/>
            <person name="Yu H."/>
            <person name="Zhu C."/>
            <person name="Cai Y."/>
            <person name="He Y."/>
            <person name="Gan X."/>
            <person name="Zeng H."/>
            <person name="Yu D."/>
            <person name="Zhu Y."/>
            <person name="Jiang H."/>
            <person name="Qiu Q."/>
            <person name="Yang H."/>
            <person name="Zhang Y.E."/>
            <person name="Wang W."/>
            <person name="Zhu M."/>
            <person name="He S."/>
            <person name="Zhang G."/>
        </authorList>
    </citation>
    <scope>NUCLEOTIDE SEQUENCE</scope>
    <source>
        <strain evidence="10">Pddl_001</strain>
    </source>
</reference>
<evidence type="ECO:0000256" key="2">
    <source>
        <dbReference type="ARBA" id="ARBA00022692"/>
    </source>
</evidence>
<keyword evidence="8" id="KW-0325">Glycoprotein</keyword>
<organism evidence="10 11">
    <name type="scientific">Polyodon spathula</name>
    <name type="common">North American paddlefish</name>
    <name type="synonym">Squalus spathula</name>
    <dbReference type="NCBI Taxonomy" id="7913"/>
    <lineage>
        <taxon>Eukaryota</taxon>
        <taxon>Metazoa</taxon>
        <taxon>Chordata</taxon>
        <taxon>Craniata</taxon>
        <taxon>Vertebrata</taxon>
        <taxon>Euteleostomi</taxon>
        <taxon>Actinopterygii</taxon>
        <taxon>Chondrostei</taxon>
        <taxon>Acipenseriformes</taxon>
        <taxon>Polyodontidae</taxon>
        <taxon>Polyodon</taxon>
    </lineage>
</organism>
<evidence type="ECO:0000256" key="6">
    <source>
        <dbReference type="ARBA" id="ARBA00023157"/>
    </source>
</evidence>
<keyword evidence="5" id="KW-0472">Membrane</keyword>
<evidence type="ECO:0000256" key="3">
    <source>
        <dbReference type="ARBA" id="ARBA00022729"/>
    </source>
</evidence>
<comment type="subcellular location">
    <subcellularLocation>
        <location evidence="1">Membrane</location>
        <topology evidence="1">Single-pass type I membrane protein</topology>
    </subcellularLocation>
</comment>
<dbReference type="SUPFAM" id="SSF49265">
    <property type="entry name" value="Fibronectin type III"/>
    <property type="match status" value="2"/>
</dbReference>
<keyword evidence="11" id="KW-1185">Reference proteome</keyword>
<gene>
    <name evidence="10" type="primary">Il4r</name>
    <name evidence="10" type="ORF">GTO93_0002919</name>
</gene>
<dbReference type="InterPro" id="IPR015319">
    <property type="entry name" value="IL-4_rcpt-alpha_N"/>
</dbReference>
<dbReference type="InterPro" id="IPR013783">
    <property type="entry name" value="Ig-like_fold"/>
</dbReference>
<dbReference type="PANTHER" id="PTHR23037">
    <property type="entry name" value="CYTOKINE RECEPTOR"/>
    <property type="match status" value="1"/>
</dbReference>
<protein>
    <submittedName>
        <fullName evidence="10">IL4RA protein</fullName>
    </submittedName>
</protein>
<keyword evidence="2" id="KW-0812">Transmembrane</keyword>
<dbReference type="Gene3D" id="2.60.40.10">
    <property type="entry name" value="Immunoglobulins"/>
    <property type="match status" value="2"/>
</dbReference>
<dbReference type="InterPro" id="IPR003961">
    <property type="entry name" value="FN3_dom"/>
</dbReference>
<evidence type="ECO:0000256" key="8">
    <source>
        <dbReference type="ARBA" id="ARBA00023180"/>
    </source>
</evidence>